<evidence type="ECO:0000313" key="3">
    <source>
        <dbReference type="EMBL" id="ACU70305.1"/>
    </source>
</evidence>
<reference evidence="3 4" key="1">
    <citation type="journal article" date="2009" name="Stand. Genomic Sci.">
        <title>Complete genome sequence of Catenulispora acidiphila type strain (ID 139908).</title>
        <authorList>
            <person name="Copeland A."/>
            <person name="Lapidus A."/>
            <person name="Glavina Del Rio T."/>
            <person name="Nolan M."/>
            <person name="Lucas S."/>
            <person name="Chen F."/>
            <person name="Tice H."/>
            <person name="Cheng J.F."/>
            <person name="Bruce D."/>
            <person name="Goodwin L."/>
            <person name="Pitluck S."/>
            <person name="Mikhailova N."/>
            <person name="Pati A."/>
            <person name="Ivanova N."/>
            <person name="Mavromatis K."/>
            <person name="Chen A."/>
            <person name="Palaniappan K."/>
            <person name="Chain P."/>
            <person name="Land M."/>
            <person name="Hauser L."/>
            <person name="Chang Y.J."/>
            <person name="Jeffries C.D."/>
            <person name="Chertkov O."/>
            <person name="Brettin T."/>
            <person name="Detter J.C."/>
            <person name="Han C."/>
            <person name="Ali Z."/>
            <person name="Tindall B.J."/>
            <person name="Goker M."/>
            <person name="Bristow J."/>
            <person name="Eisen J.A."/>
            <person name="Markowitz V."/>
            <person name="Hugenholtz P."/>
            <person name="Kyrpides N.C."/>
            <person name="Klenk H.P."/>
        </authorList>
    </citation>
    <scope>NUCLEOTIDE SEQUENCE [LARGE SCALE GENOMIC DNA]</scope>
    <source>
        <strain evidence="4">DSM 44928 / JCM 14897 / NBRC 102108 / NRRL B-24433 / ID139908</strain>
    </source>
</reference>
<keyword evidence="2" id="KW-0472">Membrane</keyword>
<gene>
    <name evidence="3" type="ordered locus">Caci_1382</name>
</gene>
<accession>C7Q8P0</accession>
<feature type="transmembrane region" description="Helical" evidence="2">
    <location>
        <begin position="162"/>
        <end position="181"/>
    </location>
</feature>
<dbReference type="STRING" id="479433.Caci_1382"/>
<protein>
    <submittedName>
        <fullName evidence="3">Uncharacterized protein</fullName>
    </submittedName>
</protein>
<keyword evidence="2" id="KW-0812">Transmembrane</keyword>
<dbReference type="RefSeq" id="WP_012785599.1">
    <property type="nucleotide sequence ID" value="NC_013131.1"/>
</dbReference>
<feature type="region of interest" description="Disordered" evidence="1">
    <location>
        <begin position="1"/>
        <end position="149"/>
    </location>
</feature>
<keyword evidence="4" id="KW-1185">Reference proteome</keyword>
<dbReference type="EMBL" id="CP001700">
    <property type="protein sequence ID" value="ACU70305.1"/>
    <property type="molecule type" value="Genomic_DNA"/>
</dbReference>
<dbReference type="AlphaFoldDB" id="C7Q8P0"/>
<dbReference type="KEGG" id="cai:Caci_1382"/>
<evidence type="ECO:0000313" key="4">
    <source>
        <dbReference type="Proteomes" id="UP000000851"/>
    </source>
</evidence>
<dbReference type="InParanoid" id="C7Q8P0"/>
<feature type="compositionally biased region" description="Low complexity" evidence="1">
    <location>
        <begin position="18"/>
        <end position="46"/>
    </location>
</feature>
<sequence length="380" mass="37112">MSQDDQRNQPNEDSARDAAAAGAAESAGTSAPGATGPAQPAATTSGQDPVQPAASDPGAPDPVHPDITTTSGAADPAHPAAATTSGGATVSTAAAASASAPASPSARQTSARREFHEAGEGAARYAVSVGEAPRSGSEQSWSAEPNPGYQRDPAINYPTKRVVAGTLIGALLLAGGVVYAARLLTNRSGNGNGAAPWTAAYSQDGAVVGGISAQNNGSAPEIELPAHLTFGTSGSVSSGVFTAAIASCRTATAISVPVTSETGTAAAIGTWSSQAAAAAQKLRADAATLESALNLGHADAVASAANTLCLGYPTIAAVPPMPDAEGSHAWASAVSSFANAATQALQGVSGNPDATSAAFDALRQGNDQLTAMSARIDSVS</sequence>
<evidence type="ECO:0000256" key="2">
    <source>
        <dbReference type="SAM" id="Phobius"/>
    </source>
</evidence>
<evidence type="ECO:0000256" key="1">
    <source>
        <dbReference type="SAM" id="MobiDB-lite"/>
    </source>
</evidence>
<feature type="compositionally biased region" description="Low complexity" evidence="1">
    <location>
        <begin position="73"/>
        <end position="109"/>
    </location>
</feature>
<proteinExistence type="predicted"/>
<dbReference type="Proteomes" id="UP000000851">
    <property type="component" value="Chromosome"/>
</dbReference>
<keyword evidence="2" id="KW-1133">Transmembrane helix</keyword>
<organism evidence="3 4">
    <name type="scientific">Catenulispora acidiphila (strain DSM 44928 / JCM 14897 / NBRC 102108 / NRRL B-24433 / ID139908)</name>
    <dbReference type="NCBI Taxonomy" id="479433"/>
    <lineage>
        <taxon>Bacteria</taxon>
        <taxon>Bacillati</taxon>
        <taxon>Actinomycetota</taxon>
        <taxon>Actinomycetes</taxon>
        <taxon>Catenulisporales</taxon>
        <taxon>Catenulisporaceae</taxon>
        <taxon>Catenulispora</taxon>
    </lineage>
</organism>
<dbReference type="HOGENOM" id="CLU_727022_0_0_11"/>
<name>C7Q8P0_CATAD</name>